<reference evidence="3" key="1">
    <citation type="submission" date="2023-08" db="EMBL/GenBank/DDBJ databases">
        <title>Comparative genomics and taxonomic characterization of three novel marine species of genus Marivirga.</title>
        <authorList>
            <person name="Muhammad N."/>
            <person name="Kim S.-G."/>
        </authorList>
    </citation>
    <scope>NUCLEOTIDE SEQUENCE</scope>
    <source>
        <strain evidence="3">BKB1-2</strain>
    </source>
</reference>
<evidence type="ECO:0000259" key="2">
    <source>
        <dbReference type="Pfam" id="PF06580"/>
    </source>
</evidence>
<dbReference type="RefSeq" id="WP_322347150.1">
    <property type="nucleotide sequence ID" value="NZ_CP129968.2"/>
</dbReference>
<dbReference type="InterPro" id="IPR010559">
    <property type="entry name" value="Sig_transdc_His_kin_internal"/>
</dbReference>
<organism evidence="3">
    <name type="scientific">Marivirga arenosa</name>
    <dbReference type="NCBI Taxonomy" id="3059076"/>
    <lineage>
        <taxon>Bacteria</taxon>
        <taxon>Pseudomonadati</taxon>
        <taxon>Bacteroidota</taxon>
        <taxon>Cytophagia</taxon>
        <taxon>Cytophagales</taxon>
        <taxon>Marivirgaceae</taxon>
        <taxon>Marivirga</taxon>
    </lineage>
</organism>
<dbReference type="PANTHER" id="PTHR34220:SF7">
    <property type="entry name" value="SENSOR HISTIDINE KINASE YPDA"/>
    <property type="match status" value="1"/>
</dbReference>
<gene>
    <name evidence="3" type="ORF">QYS47_16800</name>
</gene>
<evidence type="ECO:0000313" key="3">
    <source>
        <dbReference type="EMBL" id="WKK79133.2"/>
    </source>
</evidence>
<dbReference type="GO" id="GO:0016020">
    <property type="term" value="C:membrane"/>
    <property type="evidence" value="ECO:0007669"/>
    <property type="project" value="InterPro"/>
</dbReference>
<dbReference type="InterPro" id="IPR036890">
    <property type="entry name" value="HATPase_C_sf"/>
</dbReference>
<feature type="domain" description="Signal transduction histidine kinase internal region" evidence="2">
    <location>
        <begin position="130"/>
        <end position="205"/>
    </location>
</feature>
<keyword evidence="1" id="KW-0812">Transmembrane</keyword>
<feature type="transmembrane region" description="Helical" evidence="1">
    <location>
        <begin position="43"/>
        <end position="68"/>
    </location>
</feature>
<dbReference type="Gene3D" id="3.30.565.10">
    <property type="entry name" value="Histidine kinase-like ATPase, C-terminal domain"/>
    <property type="match status" value="1"/>
</dbReference>
<accession>A0AA49GFT4</accession>
<dbReference type="InterPro" id="IPR050640">
    <property type="entry name" value="Bact_2-comp_sensor_kinase"/>
</dbReference>
<name>A0AA49GFT4_9BACT</name>
<dbReference type="Pfam" id="PF06580">
    <property type="entry name" value="His_kinase"/>
    <property type="match status" value="1"/>
</dbReference>
<dbReference type="EMBL" id="CP129968">
    <property type="protein sequence ID" value="WKK79133.2"/>
    <property type="molecule type" value="Genomic_DNA"/>
</dbReference>
<evidence type="ECO:0000256" key="1">
    <source>
        <dbReference type="SAM" id="Phobius"/>
    </source>
</evidence>
<dbReference type="GO" id="GO:0000155">
    <property type="term" value="F:phosphorelay sensor kinase activity"/>
    <property type="evidence" value="ECO:0007669"/>
    <property type="project" value="InterPro"/>
</dbReference>
<keyword evidence="3" id="KW-0418">Kinase</keyword>
<proteinExistence type="predicted"/>
<feature type="transmembrane region" description="Helical" evidence="1">
    <location>
        <begin position="80"/>
        <end position="101"/>
    </location>
</feature>
<dbReference type="AlphaFoldDB" id="A0AA49GFT4"/>
<dbReference type="SUPFAM" id="SSF55874">
    <property type="entry name" value="ATPase domain of HSP90 chaperone/DNA topoisomerase II/histidine kinase"/>
    <property type="match status" value="1"/>
</dbReference>
<protein>
    <submittedName>
        <fullName evidence="3">Histidine kinase</fullName>
    </submittedName>
</protein>
<keyword evidence="1" id="KW-0472">Membrane</keyword>
<dbReference type="KEGG" id="marp:QYS47_16800"/>
<sequence length="310" mass="35504">MKNLLPSFINSFLLSSSLSYGGFLVDRIFDKRFSWVEKPLVRLLATLATYTLYSFVASFIVITAYVWVRNPQLSFKELNLPYFASEAVSPMIIAVTVNAIFTTRSWLFEWRNSVLEAEQLKRAVLAGQNQSLKDQLNPHFLFNSLNTLSSLVYESAERSDKFIQSLSKIYRYVLEVQQEELVSLEKELGFAKNYLELQKIRFEDKMIFEISISSTAGKNLPPLSLQLLLENAVKHTVATTKNPLKIEITEEGQFLVVKNNWKPKNEKSDGVGIGLENIKKRYQLLSKKAPIISQDENFFTVKLPLLNISK</sequence>
<dbReference type="Proteomes" id="UP001232019">
    <property type="component" value="Chromosome"/>
</dbReference>
<keyword evidence="1" id="KW-1133">Transmembrane helix</keyword>
<dbReference type="PANTHER" id="PTHR34220">
    <property type="entry name" value="SENSOR HISTIDINE KINASE YPDA"/>
    <property type="match status" value="1"/>
</dbReference>
<keyword evidence="3" id="KW-0808">Transferase</keyword>